<evidence type="ECO:0008006" key="2">
    <source>
        <dbReference type="Google" id="ProtNLM"/>
    </source>
</evidence>
<organism evidence="1">
    <name type="scientific">bioreactor metagenome</name>
    <dbReference type="NCBI Taxonomy" id="1076179"/>
    <lineage>
        <taxon>unclassified sequences</taxon>
        <taxon>metagenomes</taxon>
        <taxon>ecological metagenomes</taxon>
    </lineage>
</organism>
<gene>
    <name evidence="1" type="ORF">SDC9_92894</name>
</gene>
<reference evidence="1" key="1">
    <citation type="submission" date="2019-08" db="EMBL/GenBank/DDBJ databases">
        <authorList>
            <person name="Kucharzyk K."/>
            <person name="Murdoch R.W."/>
            <person name="Higgins S."/>
            <person name="Loffler F."/>
        </authorList>
    </citation>
    <scope>NUCLEOTIDE SEQUENCE</scope>
</reference>
<proteinExistence type="predicted"/>
<sequence>MRTEIRYIELKSGYSDNGPAWIGKVAFSNSGRTLFFMDKGFQKKPGYPGGYFDVETGETYWITGVKKRGTNRHWAGGGMIQLDRTLVDDYLKHTGQTQIDRNLIQLVDIPENYPFERIHKKMNATVGSKNIDCL</sequence>
<dbReference type="EMBL" id="VSSQ01011181">
    <property type="protein sequence ID" value="MPM46196.1"/>
    <property type="molecule type" value="Genomic_DNA"/>
</dbReference>
<accession>A0A644ZZW3</accession>
<name>A0A644ZZW3_9ZZZZ</name>
<comment type="caution">
    <text evidence="1">The sequence shown here is derived from an EMBL/GenBank/DDBJ whole genome shotgun (WGS) entry which is preliminary data.</text>
</comment>
<protein>
    <recommendedName>
        <fullName evidence="2">1-deoxy-D-xylulose-5-phosphate synthase</fullName>
    </recommendedName>
</protein>
<evidence type="ECO:0000313" key="1">
    <source>
        <dbReference type="EMBL" id="MPM46196.1"/>
    </source>
</evidence>
<dbReference type="AlphaFoldDB" id="A0A644ZZW3"/>